<proteinExistence type="predicted"/>
<feature type="region of interest" description="Disordered" evidence="1">
    <location>
        <begin position="25"/>
        <end position="58"/>
    </location>
</feature>
<accession>A0ABN3RGI9</accession>
<evidence type="ECO:0000256" key="1">
    <source>
        <dbReference type="SAM" id="MobiDB-lite"/>
    </source>
</evidence>
<organism evidence="2 3">
    <name type="scientific">Streptomyces vastus</name>
    <dbReference type="NCBI Taxonomy" id="285451"/>
    <lineage>
        <taxon>Bacteria</taxon>
        <taxon>Bacillati</taxon>
        <taxon>Actinomycetota</taxon>
        <taxon>Actinomycetes</taxon>
        <taxon>Kitasatosporales</taxon>
        <taxon>Streptomycetaceae</taxon>
        <taxon>Streptomyces</taxon>
    </lineage>
</organism>
<evidence type="ECO:0000313" key="3">
    <source>
        <dbReference type="Proteomes" id="UP001500151"/>
    </source>
</evidence>
<dbReference type="RefSeq" id="WP_344394378.1">
    <property type="nucleotide sequence ID" value="NZ_BAAASJ010000098.1"/>
</dbReference>
<keyword evidence="3" id="KW-1185">Reference proteome</keyword>
<reference evidence="2 3" key="1">
    <citation type="journal article" date="2019" name="Int. J. Syst. Evol. Microbiol.">
        <title>The Global Catalogue of Microorganisms (GCM) 10K type strain sequencing project: providing services to taxonomists for standard genome sequencing and annotation.</title>
        <authorList>
            <consortium name="The Broad Institute Genomics Platform"/>
            <consortium name="The Broad Institute Genome Sequencing Center for Infectious Disease"/>
            <person name="Wu L."/>
            <person name="Ma J."/>
        </authorList>
    </citation>
    <scope>NUCLEOTIDE SEQUENCE [LARGE SCALE GENOMIC DNA]</scope>
    <source>
        <strain evidence="2 3">JCM 4524</strain>
    </source>
</reference>
<name>A0ABN3RGI9_9ACTN</name>
<gene>
    <name evidence="2" type="ORF">GCM10010307_62550</name>
</gene>
<evidence type="ECO:0000313" key="2">
    <source>
        <dbReference type="EMBL" id="GAA2652093.1"/>
    </source>
</evidence>
<sequence>MTDLIHRITAWVSLLFIPRGAHRVRPPHPAPTTVPPQPEAVQLPAHRSPYGLDTPLDATATRPVRPYVIAHEQRWRRRELALATLGLDAPGPYWIHGVEVA</sequence>
<protein>
    <submittedName>
        <fullName evidence="2">Uncharacterized protein</fullName>
    </submittedName>
</protein>
<dbReference type="EMBL" id="BAAASJ010000098">
    <property type="protein sequence ID" value="GAA2652093.1"/>
    <property type="molecule type" value="Genomic_DNA"/>
</dbReference>
<feature type="compositionally biased region" description="Pro residues" evidence="1">
    <location>
        <begin position="27"/>
        <end position="38"/>
    </location>
</feature>
<comment type="caution">
    <text evidence="2">The sequence shown here is derived from an EMBL/GenBank/DDBJ whole genome shotgun (WGS) entry which is preliminary data.</text>
</comment>
<dbReference type="Proteomes" id="UP001500151">
    <property type="component" value="Unassembled WGS sequence"/>
</dbReference>